<accession>A0AAE3G178</accession>
<keyword evidence="2" id="KW-0614">Plasmid</keyword>
<dbReference type="RefSeq" id="WP_250585954.1">
    <property type="nucleotide sequence ID" value="NZ_JAKRVX010000010.1"/>
</dbReference>
<geneLocation type="plasmid" evidence="2">
    <name>pAArc-St2</name>
</geneLocation>
<proteinExistence type="predicted"/>
<comment type="caution">
    <text evidence="2">The sequence shown here is derived from an EMBL/GenBank/DDBJ whole genome shotgun (WGS) entry which is preliminary data.</text>
</comment>
<dbReference type="Proteomes" id="UP001203207">
    <property type="component" value="Unassembled WGS sequence"/>
</dbReference>
<name>A0AAE3G178_9EURY</name>
<reference evidence="2" key="2">
    <citation type="submission" date="2022-02" db="EMBL/GenBank/DDBJ databases">
        <authorList>
            <person name="Elcheninov A.G."/>
            <person name="Sorokin D.Y."/>
            <person name="Kublanov I.V."/>
        </authorList>
    </citation>
    <scope>NUCLEOTIDE SEQUENCE</scope>
    <source>
        <strain evidence="2">AArc-St2</strain>
        <plasmid evidence="2">pAArc-St2</plasmid>
    </source>
</reference>
<reference evidence="2" key="1">
    <citation type="journal article" date="2022" name="Syst. Appl. Microbiol.">
        <title>Natronocalculus amylovorans gen. nov., sp. nov., and Natranaeroarchaeum aerophilus sp. nov., dominant culturable amylolytic natronoarchaea from hypersaline soda lakes in southwestern Siberia.</title>
        <authorList>
            <person name="Sorokin D.Y."/>
            <person name="Elcheninov A.G."/>
            <person name="Khizhniak T.V."/>
            <person name="Koenen M."/>
            <person name="Bale N.J."/>
            <person name="Damste J.S.S."/>
            <person name="Kublanov I.V."/>
        </authorList>
    </citation>
    <scope>NUCLEOTIDE SEQUENCE</scope>
    <source>
        <strain evidence="2">AArc-St2</strain>
    </source>
</reference>
<evidence type="ECO:0000256" key="1">
    <source>
        <dbReference type="SAM" id="MobiDB-lite"/>
    </source>
</evidence>
<evidence type="ECO:0000313" key="3">
    <source>
        <dbReference type="Proteomes" id="UP001203207"/>
    </source>
</evidence>
<feature type="region of interest" description="Disordered" evidence="1">
    <location>
        <begin position="94"/>
        <end position="113"/>
    </location>
</feature>
<dbReference type="AlphaFoldDB" id="A0AAE3G178"/>
<evidence type="ECO:0000313" key="2">
    <source>
        <dbReference type="EMBL" id="MCL9818375.1"/>
    </source>
</evidence>
<keyword evidence="3" id="KW-1185">Reference proteome</keyword>
<protein>
    <submittedName>
        <fullName evidence="2">Uncharacterized protein</fullName>
    </submittedName>
</protein>
<dbReference type="EMBL" id="JAKRVX010000010">
    <property type="protein sequence ID" value="MCL9818375.1"/>
    <property type="molecule type" value="Genomic_DNA"/>
</dbReference>
<organism evidence="2 3">
    <name type="scientific">Natronocalculus amylovorans</name>
    <dbReference type="NCBI Taxonomy" id="2917812"/>
    <lineage>
        <taxon>Archaea</taxon>
        <taxon>Methanobacteriati</taxon>
        <taxon>Methanobacteriota</taxon>
        <taxon>Stenosarchaea group</taxon>
        <taxon>Halobacteria</taxon>
        <taxon>Halobacteriales</taxon>
        <taxon>Haloferacaceae</taxon>
        <taxon>Natronocalculus</taxon>
    </lineage>
</organism>
<gene>
    <name evidence="2" type="ORF">AArcSt2_15640</name>
</gene>
<sequence>MATARTISARMSGTQKLMLEALAYDHADASQAAVLREFIIQGYSQVFGNIDPVALAEKITPEQKQRIIQGEDPRDVVDDEYLLEDLRTCVDREDGQELVSDGGAKPHPSSYTVTPGPSDLGCAGPAYTWDQLKNAVSDDGHWSEELDIHPNRVRQSSLKQSHKYTSRVVVGILRSQSYDGLVTRELLDDVIEEYLVPFHDRVDDAAGRKYIFETYEPLITEHLYESPAPGANAYYTTEEKQLTVAENLYQEAIETPDAIDRIETLFDPDAYLNAVGKVKNKRTIGQWYEALGEFMESLAPCAAILESTDATKLAVEHPTTFNHAEAYLKATLAKWSTEFIVLPHAVQEGVLDTMEYKYTIALQDHI</sequence>